<dbReference type="InterPro" id="IPR001367">
    <property type="entry name" value="Fe_dep_repressor"/>
</dbReference>
<dbReference type="InterPro" id="IPR011991">
    <property type="entry name" value="ArsR-like_HTH"/>
</dbReference>
<dbReference type="InterPro" id="IPR036421">
    <property type="entry name" value="Fe_dep_repressor_sf"/>
</dbReference>
<evidence type="ECO:0000256" key="4">
    <source>
        <dbReference type="ARBA" id="ARBA00023125"/>
    </source>
</evidence>
<dbReference type="eggNOG" id="COG1321">
    <property type="taxonomic scope" value="Bacteria"/>
</dbReference>
<dbReference type="SUPFAM" id="SSF46785">
    <property type="entry name" value="Winged helix' DNA-binding domain"/>
    <property type="match status" value="1"/>
</dbReference>
<name>F5YKJ2_TREPZ</name>
<dbReference type="SMART" id="SM00529">
    <property type="entry name" value="HTH_DTXR"/>
    <property type="match status" value="1"/>
</dbReference>
<dbReference type="EMBL" id="CP001843">
    <property type="protein sequence ID" value="AEF84933.1"/>
    <property type="molecule type" value="Genomic_DNA"/>
</dbReference>
<organism evidence="8 9">
    <name type="scientific">Treponema primitia (strain ATCC BAA-887 / DSM 12427 / ZAS-2)</name>
    <dbReference type="NCBI Taxonomy" id="545694"/>
    <lineage>
        <taxon>Bacteria</taxon>
        <taxon>Pseudomonadati</taxon>
        <taxon>Spirochaetota</taxon>
        <taxon>Spirochaetia</taxon>
        <taxon>Spirochaetales</taxon>
        <taxon>Treponemataceae</taxon>
        <taxon>Treponema</taxon>
    </lineage>
</organism>
<dbReference type="KEGG" id="tpi:TREPR_1942"/>
<reference evidence="9" key="1">
    <citation type="submission" date="2009-12" db="EMBL/GenBank/DDBJ databases">
        <title>Complete sequence of Treponema primitia strain ZAS-2.</title>
        <authorList>
            <person name="Tetu S.G."/>
            <person name="Matson E."/>
            <person name="Ren Q."/>
            <person name="Seshadri R."/>
            <person name="Elbourne L."/>
            <person name="Hassan K.A."/>
            <person name="Durkin A."/>
            <person name="Radune D."/>
            <person name="Mohamoud Y."/>
            <person name="Shay R."/>
            <person name="Jin S."/>
            <person name="Zhang X."/>
            <person name="Lucey K."/>
            <person name="Ballor N.R."/>
            <person name="Ottesen E."/>
            <person name="Rosenthal R."/>
            <person name="Allen A."/>
            <person name="Leadbetter J.R."/>
            <person name="Paulsen I.T."/>
        </authorList>
    </citation>
    <scope>NUCLEOTIDE SEQUENCE [LARGE SCALE GENOMIC DNA]</scope>
    <source>
        <strain evidence="9">ATCC BAA-887 / DSM 12427 / ZAS-2</strain>
    </source>
</reference>
<dbReference type="InterPro" id="IPR022687">
    <property type="entry name" value="HTH_DTXR"/>
</dbReference>
<reference evidence="8 9" key="2">
    <citation type="journal article" date="2011" name="ISME J.">
        <title>RNA-seq reveals cooperative metabolic interactions between two termite-gut spirochete species in co-culture.</title>
        <authorList>
            <person name="Rosenthal A.Z."/>
            <person name="Matson E.G."/>
            <person name="Eldar A."/>
            <person name="Leadbetter J.R."/>
        </authorList>
    </citation>
    <scope>NUCLEOTIDE SEQUENCE [LARGE SCALE GENOMIC DNA]</scope>
    <source>
        <strain evidence="9">ATCC BAA-887 / DSM 12427 / ZAS-2</strain>
    </source>
</reference>
<dbReference type="Gene3D" id="1.10.60.10">
    <property type="entry name" value="Iron dependent repressor, metal binding and dimerisation domain"/>
    <property type="match status" value="1"/>
</dbReference>
<evidence type="ECO:0000256" key="1">
    <source>
        <dbReference type="ARBA" id="ARBA00007871"/>
    </source>
</evidence>
<dbReference type="Pfam" id="PF02742">
    <property type="entry name" value="Fe_dep_repr_C"/>
    <property type="match status" value="1"/>
</dbReference>
<dbReference type="CDD" id="cd00090">
    <property type="entry name" value="HTH_ARSR"/>
    <property type="match status" value="1"/>
</dbReference>
<dbReference type="PANTHER" id="PTHR33238:SF7">
    <property type="entry name" value="IRON-DEPENDENT TRANSCRIPTIONAL REGULATOR"/>
    <property type="match status" value="1"/>
</dbReference>
<gene>
    <name evidence="8" type="ordered locus">TREPR_1942</name>
</gene>
<dbReference type="OrthoDB" id="9794394at2"/>
<evidence type="ECO:0000313" key="8">
    <source>
        <dbReference type="EMBL" id="AEF84933.1"/>
    </source>
</evidence>
<feature type="domain" description="HTH dtxR-type" evidence="7">
    <location>
        <begin position="1"/>
        <end position="61"/>
    </location>
</feature>
<evidence type="ECO:0000256" key="3">
    <source>
        <dbReference type="ARBA" id="ARBA00023015"/>
    </source>
</evidence>
<dbReference type="Proteomes" id="UP000009223">
    <property type="component" value="Chromosome"/>
</dbReference>
<evidence type="ECO:0000313" key="9">
    <source>
        <dbReference type="Proteomes" id="UP000009223"/>
    </source>
</evidence>
<dbReference type="InterPro" id="IPR050536">
    <property type="entry name" value="DtxR_MntR_Metal-Reg"/>
</dbReference>
<accession>F5YKJ2</accession>
<keyword evidence="3" id="KW-0805">Transcription regulation</keyword>
<comment type="similarity">
    <text evidence="1">Belongs to the DtxR/MntR family.</text>
</comment>
<dbReference type="STRING" id="545694.TREPR_1942"/>
<dbReference type="GO" id="GO:0046983">
    <property type="term" value="F:protein dimerization activity"/>
    <property type="evidence" value="ECO:0007669"/>
    <property type="project" value="InterPro"/>
</dbReference>
<comment type="function">
    <text evidence="6">In the presence of manganese, represses expression of mntH and mntS. Up-regulates expression of mntP.</text>
</comment>
<dbReference type="InterPro" id="IPR022689">
    <property type="entry name" value="Iron_dep_repressor"/>
</dbReference>
<dbReference type="Gene3D" id="1.10.10.10">
    <property type="entry name" value="Winged helix-like DNA-binding domain superfamily/Winged helix DNA-binding domain"/>
    <property type="match status" value="1"/>
</dbReference>
<dbReference type="HOGENOM" id="CLU_069532_3_0_12"/>
<dbReference type="GO" id="GO:0003677">
    <property type="term" value="F:DNA binding"/>
    <property type="evidence" value="ECO:0007669"/>
    <property type="project" value="UniProtKB-KW"/>
</dbReference>
<evidence type="ECO:0000259" key="7">
    <source>
        <dbReference type="PROSITE" id="PS50944"/>
    </source>
</evidence>
<keyword evidence="9" id="KW-1185">Reference proteome</keyword>
<protein>
    <recommendedName>
        <fullName evidence="2">Transcriptional regulator MntR</fullName>
    </recommendedName>
</protein>
<dbReference type="PROSITE" id="PS50944">
    <property type="entry name" value="HTH_DTXR"/>
    <property type="match status" value="1"/>
</dbReference>
<dbReference type="PANTHER" id="PTHR33238">
    <property type="entry name" value="IRON (METAL) DEPENDENT REPRESSOR, DTXR FAMILY"/>
    <property type="match status" value="1"/>
</dbReference>
<sequence>MTQSLEDYLEMVSFLSDEGEVRVTDIATRLGVSKPSVLTALKSLEEQGLLEHERYRTVSLTAKGTLQASDIRDRHNFLTAFLQDVLGVGAETAEEDACKMEHILSEETLKKMKILARAKKKTDTHA</sequence>
<dbReference type="Pfam" id="PF01325">
    <property type="entry name" value="Fe_dep_repress"/>
    <property type="match status" value="1"/>
</dbReference>
<dbReference type="InterPro" id="IPR036390">
    <property type="entry name" value="WH_DNA-bd_sf"/>
</dbReference>
<evidence type="ECO:0000256" key="2">
    <source>
        <dbReference type="ARBA" id="ARBA00022386"/>
    </source>
</evidence>
<evidence type="ECO:0000256" key="5">
    <source>
        <dbReference type="ARBA" id="ARBA00023163"/>
    </source>
</evidence>
<dbReference type="AlphaFoldDB" id="F5YKJ2"/>
<dbReference type="GO" id="GO:0046914">
    <property type="term" value="F:transition metal ion binding"/>
    <property type="evidence" value="ECO:0007669"/>
    <property type="project" value="InterPro"/>
</dbReference>
<keyword evidence="4" id="KW-0238">DNA-binding</keyword>
<evidence type="ECO:0000256" key="6">
    <source>
        <dbReference type="ARBA" id="ARBA00025185"/>
    </source>
</evidence>
<keyword evidence="5" id="KW-0804">Transcription</keyword>
<dbReference type="FunFam" id="1.10.60.10:FF:000005">
    <property type="entry name" value="Transcriptional regulator MntR protein"/>
    <property type="match status" value="1"/>
</dbReference>
<dbReference type="GO" id="GO:0003700">
    <property type="term" value="F:DNA-binding transcription factor activity"/>
    <property type="evidence" value="ECO:0007669"/>
    <property type="project" value="InterPro"/>
</dbReference>
<dbReference type="InterPro" id="IPR036388">
    <property type="entry name" value="WH-like_DNA-bd_sf"/>
</dbReference>
<dbReference type="RefSeq" id="WP_015708211.1">
    <property type="nucleotide sequence ID" value="NC_015578.1"/>
</dbReference>
<proteinExistence type="inferred from homology"/>